<evidence type="ECO:0000256" key="6">
    <source>
        <dbReference type="PROSITE-ProRule" id="PRU00333"/>
    </source>
</evidence>
<feature type="binding site" evidence="5 6">
    <location>
        <position position="252"/>
    </location>
    <ligand>
        <name>Zn(2+)</name>
        <dbReference type="ChEBI" id="CHEBI:29105"/>
    </ligand>
</feature>
<feature type="domain" description="Hcy-binding" evidence="7">
    <location>
        <begin position="29"/>
        <end position="332"/>
    </location>
</feature>
<dbReference type="AlphaFoldDB" id="A0A448HCT2"/>
<feature type="binding site" evidence="6">
    <location>
        <position position="318"/>
    </location>
    <ligand>
        <name>Zn(2+)</name>
        <dbReference type="ChEBI" id="CHEBI:29105"/>
    </ligand>
</feature>
<evidence type="ECO:0000259" key="7">
    <source>
        <dbReference type="PROSITE" id="PS50970"/>
    </source>
</evidence>
<keyword evidence="2 6" id="KW-0808">Transferase</keyword>
<dbReference type="InterPro" id="IPR017226">
    <property type="entry name" value="BHMT-like"/>
</dbReference>
<dbReference type="EC" id="2.1.1.10" evidence="8"/>
<dbReference type="GO" id="GO:0033528">
    <property type="term" value="P:S-methylmethionine cycle"/>
    <property type="evidence" value="ECO:0007669"/>
    <property type="project" value="TreeGrafter"/>
</dbReference>
<keyword evidence="3 5" id="KW-0479">Metal-binding</keyword>
<keyword evidence="1 6" id="KW-0489">Methyltransferase</keyword>
<dbReference type="InterPro" id="IPR051486">
    <property type="entry name" value="Hcy_S-methyltransferase"/>
</dbReference>
<gene>
    <name evidence="8" type="primary">mmuM</name>
    <name evidence="8" type="ORF">NCTC11636_00030</name>
</gene>
<dbReference type="PIRSF" id="PIRSF037505">
    <property type="entry name" value="Betaine_HMT"/>
    <property type="match status" value="1"/>
</dbReference>
<dbReference type="Pfam" id="PF02574">
    <property type="entry name" value="S-methyl_trans"/>
    <property type="match status" value="1"/>
</dbReference>
<dbReference type="GO" id="GO:0009086">
    <property type="term" value="P:methionine biosynthetic process"/>
    <property type="evidence" value="ECO:0007669"/>
    <property type="project" value="InterPro"/>
</dbReference>
<dbReference type="GO" id="GO:0008898">
    <property type="term" value="F:S-adenosylmethionine-homocysteine S-methyltransferase activity"/>
    <property type="evidence" value="ECO:0007669"/>
    <property type="project" value="TreeGrafter"/>
</dbReference>
<dbReference type="InterPro" id="IPR003726">
    <property type="entry name" value="HCY_dom"/>
</dbReference>
<evidence type="ECO:0000256" key="4">
    <source>
        <dbReference type="ARBA" id="ARBA00022833"/>
    </source>
</evidence>
<dbReference type="PANTHER" id="PTHR46015:SF1">
    <property type="entry name" value="HOMOCYSTEINE S-METHYLTRANSFERASE-LIKE ISOFORM 1"/>
    <property type="match status" value="1"/>
</dbReference>
<dbReference type="Gene3D" id="3.20.20.330">
    <property type="entry name" value="Homocysteine-binding-like domain"/>
    <property type="match status" value="1"/>
</dbReference>
<organism evidence="8 9">
    <name type="scientific">Actinomyces howellii</name>
    <dbReference type="NCBI Taxonomy" id="52771"/>
    <lineage>
        <taxon>Bacteria</taxon>
        <taxon>Bacillati</taxon>
        <taxon>Actinomycetota</taxon>
        <taxon>Actinomycetes</taxon>
        <taxon>Actinomycetales</taxon>
        <taxon>Actinomycetaceae</taxon>
        <taxon>Actinomyces</taxon>
    </lineage>
</organism>
<dbReference type="SUPFAM" id="SSF82282">
    <property type="entry name" value="Homocysteine S-methyltransferase"/>
    <property type="match status" value="1"/>
</dbReference>
<feature type="binding site" evidence="6">
    <location>
        <position position="317"/>
    </location>
    <ligand>
        <name>Zn(2+)</name>
        <dbReference type="ChEBI" id="CHEBI:29105"/>
    </ligand>
</feature>
<dbReference type="KEGG" id="ahw:NCTC11636_00030"/>
<reference evidence="8 9" key="1">
    <citation type="submission" date="2018-12" db="EMBL/GenBank/DDBJ databases">
        <authorList>
            <consortium name="Pathogen Informatics"/>
        </authorList>
    </citation>
    <scope>NUCLEOTIDE SEQUENCE [LARGE SCALE GENOMIC DNA]</scope>
    <source>
        <strain evidence="8 9">NCTC11636</strain>
    </source>
</reference>
<accession>A0A448HCT2</accession>
<name>A0A448HCT2_9ACTO</name>
<keyword evidence="4 5" id="KW-0862">Zinc</keyword>
<dbReference type="InterPro" id="IPR036589">
    <property type="entry name" value="HCY_dom_sf"/>
</dbReference>
<dbReference type="PROSITE" id="PS50970">
    <property type="entry name" value="HCY"/>
    <property type="match status" value="1"/>
</dbReference>
<dbReference type="Proteomes" id="UP000266895">
    <property type="component" value="Chromosome"/>
</dbReference>
<evidence type="ECO:0000313" key="8">
    <source>
        <dbReference type="EMBL" id="VEG25431.1"/>
    </source>
</evidence>
<keyword evidence="9" id="KW-1185">Reference proteome</keyword>
<dbReference type="EMBL" id="LR134350">
    <property type="protein sequence ID" value="VEG25431.1"/>
    <property type="molecule type" value="Genomic_DNA"/>
</dbReference>
<evidence type="ECO:0000313" key="9">
    <source>
        <dbReference type="Proteomes" id="UP000266895"/>
    </source>
</evidence>
<proteinExistence type="predicted"/>
<protein>
    <submittedName>
        <fullName evidence="8">Homocysteine S-methyltransferase</fullName>
        <ecNumber evidence="8">2.1.1.10</ecNumber>
    </submittedName>
</protein>
<sequence length="336" mass="34665">MADTLVAPLRCLGYGATMRTVRPENGSPAPDLAELLRSEVLVLDGATGTELDARGVDTRHTLWSALALVEAPGAVAAVHADYLEAGAQVITTNSYQASVPAFVRAGLGEAAALRALEASAQLALDAAAGAPRTSGPVLVAGALGPYGACLADGSEYTGAYQVDAPDFELVHRPRIEVLAAQGLRLFALETMPRLDEARLVVEMLTELVPDAQCWVSFQVRPDGRHLADGSALAAAAAWAQDNGAVSAVGLNCVAPQVVTRALPVLSAATSKPLVAYPNSGDVYDPVTKTWRTVEGAERFTASAQGWIDAGVRLLGGCCRTSPADTAVLAGIVAASR</sequence>
<dbReference type="PANTHER" id="PTHR46015">
    <property type="entry name" value="ZGC:172121"/>
    <property type="match status" value="1"/>
</dbReference>
<evidence type="ECO:0000256" key="5">
    <source>
        <dbReference type="PIRSR" id="PIRSR037505-2"/>
    </source>
</evidence>
<dbReference type="GO" id="GO:0008270">
    <property type="term" value="F:zinc ion binding"/>
    <property type="evidence" value="ECO:0007669"/>
    <property type="project" value="InterPro"/>
</dbReference>
<evidence type="ECO:0000256" key="2">
    <source>
        <dbReference type="ARBA" id="ARBA00022679"/>
    </source>
</evidence>
<dbReference type="GO" id="GO:0032259">
    <property type="term" value="P:methylation"/>
    <property type="evidence" value="ECO:0007669"/>
    <property type="project" value="UniProtKB-KW"/>
</dbReference>
<evidence type="ECO:0000256" key="1">
    <source>
        <dbReference type="ARBA" id="ARBA00022603"/>
    </source>
</evidence>
<comment type="cofactor">
    <cofactor evidence="5">
        <name>Zn(2+)</name>
        <dbReference type="ChEBI" id="CHEBI:29105"/>
    </cofactor>
    <text evidence="5">Binds 1 zinc ion per subunit.</text>
</comment>
<dbReference type="NCBIfam" id="NF007020">
    <property type="entry name" value="PRK09485.1"/>
    <property type="match status" value="1"/>
</dbReference>
<evidence type="ECO:0000256" key="3">
    <source>
        <dbReference type="ARBA" id="ARBA00022723"/>
    </source>
</evidence>